<evidence type="ECO:0000256" key="2">
    <source>
        <dbReference type="ARBA" id="ARBA00022723"/>
    </source>
</evidence>
<evidence type="ECO:0000313" key="6">
    <source>
        <dbReference type="EMBL" id="KZB02221.1"/>
    </source>
</evidence>
<comment type="caution">
    <text evidence="6">The sequence shown here is derived from an EMBL/GenBank/DDBJ whole genome shotgun (WGS) entry which is preliminary data.</text>
</comment>
<dbReference type="Gene3D" id="3.90.1590.10">
    <property type="entry name" value="glutathione-dependent formaldehyde- activating enzyme (gfa)"/>
    <property type="match status" value="1"/>
</dbReference>
<organism evidence="6">
    <name type="scientific">Rhizobium leguminosarum</name>
    <dbReference type="NCBI Taxonomy" id="384"/>
    <lineage>
        <taxon>Bacteria</taxon>
        <taxon>Pseudomonadati</taxon>
        <taxon>Pseudomonadota</taxon>
        <taxon>Alphaproteobacteria</taxon>
        <taxon>Hyphomicrobiales</taxon>
        <taxon>Rhizobiaceae</taxon>
        <taxon>Rhizobium/Agrobacterium group</taxon>
        <taxon>Rhizobium</taxon>
    </lineage>
</organism>
<dbReference type="InterPro" id="IPR011057">
    <property type="entry name" value="Mss4-like_sf"/>
</dbReference>
<dbReference type="GO" id="GO:0046872">
    <property type="term" value="F:metal ion binding"/>
    <property type="evidence" value="ECO:0007669"/>
    <property type="project" value="UniProtKB-KW"/>
</dbReference>
<dbReference type="PROSITE" id="PS51891">
    <property type="entry name" value="CENP_V_GFA"/>
    <property type="match status" value="1"/>
</dbReference>
<proteinExistence type="inferred from homology"/>
<keyword evidence="3" id="KW-0862">Zinc</keyword>
<dbReference type="EMBL" id="LVYU01000076">
    <property type="protein sequence ID" value="KZB02221.1"/>
    <property type="molecule type" value="Genomic_DNA"/>
</dbReference>
<dbReference type="PANTHER" id="PTHR33337:SF40">
    <property type="entry name" value="CENP-V_GFA DOMAIN-CONTAINING PROTEIN-RELATED"/>
    <property type="match status" value="1"/>
</dbReference>
<feature type="domain" description="CENP-V/GFA" evidence="5">
    <location>
        <begin position="4"/>
        <end position="118"/>
    </location>
</feature>
<dbReference type="AlphaFoldDB" id="A0A154INQ8"/>
<dbReference type="GO" id="GO:0016846">
    <property type="term" value="F:carbon-sulfur lyase activity"/>
    <property type="evidence" value="ECO:0007669"/>
    <property type="project" value="InterPro"/>
</dbReference>
<evidence type="ECO:0000256" key="4">
    <source>
        <dbReference type="ARBA" id="ARBA00023239"/>
    </source>
</evidence>
<dbReference type="PANTHER" id="PTHR33337">
    <property type="entry name" value="GFA DOMAIN-CONTAINING PROTEIN"/>
    <property type="match status" value="1"/>
</dbReference>
<keyword evidence="4" id="KW-0456">Lyase</keyword>
<evidence type="ECO:0000259" key="5">
    <source>
        <dbReference type="PROSITE" id="PS51891"/>
    </source>
</evidence>
<dbReference type="Pfam" id="PF04828">
    <property type="entry name" value="GFA"/>
    <property type="match status" value="1"/>
</dbReference>
<dbReference type="InterPro" id="IPR006913">
    <property type="entry name" value="CENP-V/GFA"/>
</dbReference>
<protein>
    <submittedName>
        <fullName evidence="6">Aldehyde-activating protein</fullName>
    </submittedName>
</protein>
<keyword evidence="2" id="KW-0479">Metal-binding</keyword>
<accession>A0A154INQ8</accession>
<comment type="similarity">
    <text evidence="1">Belongs to the Gfa family.</text>
</comment>
<dbReference type="SUPFAM" id="SSF51316">
    <property type="entry name" value="Mss4-like"/>
    <property type="match status" value="1"/>
</dbReference>
<dbReference type="RefSeq" id="WP_062940749.1">
    <property type="nucleotide sequence ID" value="NZ_JBHZSX010000003.1"/>
</dbReference>
<evidence type="ECO:0000256" key="1">
    <source>
        <dbReference type="ARBA" id="ARBA00005495"/>
    </source>
</evidence>
<gene>
    <name evidence="6" type="ORF">A4A59_11170</name>
</gene>
<evidence type="ECO:0000256" key="3">
    <source>
        <dbReference type="ARBA" id="ARBA00022833"/>
    </source>
</evidence>
<sequence>MIELTGGCQCGAIRYALSERPRNVHVCHCRMCQKAVGGPFAVICPVLKPAFRLTRGNLSYFMSSGVGRRGFCSECGTPLTFDYPDGDDIGVLVGTLDDPSQAPPENQYGNESRVSWYPNLTNVPGDHPTYADDPEMRLRISSTNRQHPDHDTYIWPPAEV</sequence>
<name>A0A154INQ8_RHILE</name>
<reference evidence="6" key="1">
    <citation type="submission" date="2016-03" db="EMBL/GenBank/DDBJ databases">
        <title>Microsymbionts genomes from the relict species Vavilovia formosa.</title>
        <authorList>
            <person name="Chirak E."/>
            <person name="Kimeklis A."/>
            <person name="Kopat V."/>
            <person name="Andronov E."/>
        </authorList>
    </citation>
    <scope>NUCLEOTIDE SEQUENCE [LARGE SCALE GENOMIC DNA]</scope>
    <source>
        <strain evidence="6">Vaf12</strain>
    </source>
</reference>